<accession>A0ABV7LLS4</accession>
<dbReference type="RefSeq" id="WP_386772027.1">
    <property type="nucleotide sequence ID" value="NZ_JBHRUG010000012.1"/>
</dbReference>
<reference evidence="3" key="1">
    <citation type="journal article" date="2019" name="Int. J. Syst. Evol. Microbiol.">
        <title>The Global Catalogue of Microorganisms (GCM) 10K type strain sequencing project: providing services to taxonomists for standard genome sequencing and annotation.</title>
        <authorList>
            <consortium name="The Broad Institute Genomics Platform"/>
            <consortium name="The Broad Institute Genome Sequencing Center for Infectious Disease"/>
            <person name="Wu L."/>
            <person name="Ma J."/>
        </authorList>
    </citation>
    <scope>NUCLEOTIDE SEQUENCE [LARGE SCALE GENOMIC DNA]</scope>
    <source>
        <strain evidence="3">CECT 7698</strain>
    </source>
</reference>
<name>A0ABV7LLS4_9GAMM</name>
<keyword evidence="3" id="KW-1185">Reference proteome</keyword>
<dbReference type="EMBL" id="JBHRUG010000012">
    <property type="protein sequence ID" value="MFC3282953.1"/>
    <property type="molecule type" value="Genomic_DNA"/>
</dbReference>
<evidence type="ECO:0000313" key="3">
    <source>
        <dbReference type="Proteomes" id="UP001595579"/>
    </source>
</evidence>
<proteinExistence type="predicted"/>
<comment type="caution">
    <text evidence="2">The sequence shown here is derived from an EMBL/GenBank/DDBJ whole genome shotgun (WGS) entry which is preliminary data.</text>
</comment>
<evidence type="ECO:0000256" key="1">
    <source>
        <dbReference type="SAM" id="MobiDB-lite"/>
    </source>
</evidence>
<feature type="region of interest" description="Disordered" evidence="1">
    <location>
        <begin position="216"/>
        <end position="235"/>
    </location>
</feature>
<organism evidence="2 3">
    <name type="scientific">Litchfieldella rifensis</name>
    <dbReference type="NCBI Taxonomy" id="762643"/>
    <lineage>
        <taxon>Bacteria</taxon>
        <taxon>Pseudomonadati</taxon>
        <taxon>Pseudomonadota</taxon>
        <taxon>Gammaproteobacteria</taxon>
        <taxon>Oceanospirillales</taxon>
        <taxon>Halomonadaceae</taxon>
        <taxon>Litchfieldella</taxon>
    </lineage>
</organism>
<protein>
    <submittedName>
        <fullName evidence="2">Uncharacterized protein</fullName>
    </submittedName>
</protein>
<gene>
    <name evidence="2" type="ORF">ACFOEV_04935</name>
</gene>
<sequence length="249" mass="26836">MNHDIDRTLNELEMEGEWEAPLTDDVDTDELEWEAGELGEFEALEFEDEYDEEAQAADSPLTEEEEMEFAMELLEVTSDEELEQFLGRLVKRAARGIRKVAKRGRRFLRSRVGRRLVKVAKGVAKRALPMAGRAVGTAFGGPIGGAIGGGVAGAAGRALGLELEGLSPEDQEFEVARHVVRFTAGATNAAVEDNERGAPSAQALRRGVVAAAQRHAPGLLRGSRQGGGGTTTSSGRWIRRGNRIILSGV</sequence>
<evidence type="ECO:0000313" key="2">
    <source>
        <dbReference type="EMBL" id="MFC3282953.1"/>
    </source>
</evidence>
<dbReference type="Proteomes" id="UP001595579">
    <property type="component" value="Unassembled WGS sequence"/>
</dbReference>